<dbReference type="STRING" id="1884261.A0A5C3QLA5"/>
<dbReference type="GO" id="GO:0031369">
    <property type="term" value="F:translation initiation factor binding"/>
    <property type="evidence" value="ECO:0007669"/>
    <property type="project" value="InterPro"/>
</dbReference>
<comment type="subcellular location">
    <subcellularLocation>
        <location evidence="4">Cytoplasm</location>
    </subcellularLocation>
</comment>
<evidence type="ECO:0000256" key="5">
    <source>
        <dbReference type="SAM" id="MobiDB-lite"/>
    </source>
</evidence>
<name>A0A5C3QLA5_9AGAR</name>
<keyword evidence="8" id="KW-1185">Reference proteome</keyword>
<evidence type="ECO:0000256" key="4">
    <source>
        <dbReference type="HAMAP-Rule" id="MF_03005"/>
    </source>
</evidence>
<evidence type="ECO:0000259" key="6">
    <source>
        <dbReference type="PROSITE" id="PS50249"/>
    </source>
</evidence>
<accession>A0A5C3QLA5</accession>
<dbReference type="InterPro" id="IPR000555">
    <property type="entry name" value="JAMM/MPN+_dom"/>
</dbReference>
<evidence type="ECO:0000313" key="8">
    <source>
        <dbReference type="Proteomes" id="UP000305067"/>
    </source>
</evidence>
<dbReference type="Proteomes" id="UP000305067">
    <property type="component" value="Unassembled WGS sequence"/>
</dbReference>
<comment type="subunit">
    <text evidence="4">Component of the eukaryotic translation initiation factor 3 (eIF-3) complex.</text>
</comment>
<dbReference type="GO" id="GO:0003743">
    <property type="term" value="F:translation initiation factor activity"/>
    <property type="evidence" value="ECO:0007669"/>
    <property type="project" value="UniProtKB-UniRule"/>
</dbReference>
<dbReference type="InterPro" id="IPR037518">
    <property type="entry name" value="MPN"/>
</dbReference>
<reference evidence="7 8" key="1">
    <citation type="journal article" date="2019" name="Nat. Ecol. Evol.">
        <title>Megaphylogeny resolves global patterns of mushroom evolution.</title>
        <authorList>
            <person name="Varga T."/>
            <person name="Krizsan K."/>
            <person name="Foldi C."/>
            <person name="Dima B."/>
            <person name="Sanchez-Garcia M."/>
            <person name="Sanchez-Ramirez S."/>
            <person name="Szollosi G.J."/>
            <person name="Szarkandi J.G."/>
            <person name="Papp V."/>
            <person name="Albert L."/>
            <person name="Andreopoulos W."/>
            <person name="Angelini C."/>
            <person name="Antonin V."/>
            <person name="Barry K.W."/>
            <person name="Bougher N.L."/>
            <person name="Buchanan P."/>
            <person name="Buyck B."/>
            <person name="Bense V."/>
            <person name="Catcheside P."/>
            <person name="Chovatia M."/>
            <person name="Cooper J."/>
            <person name="Damon W."/>
            <person name="Desjardin D."/>
            <person name="Finy P."/>
            <person name="Geml J."/>
            <person name="Haridas S."/>
            <person name="Hughes K."/>
            <person name="Justo A."/>
            <person name="Karasinski D."/>
            <person name="Kautmanova I."/>
            <person name="Kiss B."/>
            <person name="Kocsube S."/>
            <person name="Kotiranta H."/>
            <person name="LaButti K.M."/>
            <person name="Lechner B.E."/>
            <person name="Liimatainen K."/>
            <person name="Lipzen A."/>
            <person name="Lukacs Z."/>
            <person name="Mihaltcheva S."/>
            <person name="Morgado L.N."/>
            <person name="Niskanen T."/>
            <person name="Noordeloos M.E."/>
            <person name="Ohm R.A."/>
            <person name="Ortiz-Santana B."/>
            <person name="Ovrebo C."/>
            <person name="Racz N."/>
            <person name="Riley R."/>
            <person name="Savchenko A."/>
            <person name="Shiryaev A."/>
            <person name="Soop K."/>
            <person name="Spirin V."/>
            <person name="Szebenyi C."/>
            <person name="Tomsovsky M."/>
            <person name="Tulloss R.E."/>
            <person name="Uehling J."/>
            <person name="Grigoriev I.V."/>
            <person name="Vagvolgyi C."/>
            <person name="Papp T."/>
            <person name="Martin F.M."/>
            <person name="Miettinen O."/>
            <person name="Hibbett D.S."/>
            <person name="Nagy L.G."/>
        </authorList>
    </citation>
    <scope>NUCLEOTIDE SEQUENCE [LARGE SCALE GENOMIC DNA]</scope>
    <source>
        <strain evidence="7 8">CBS 309.79</strain>
    </source>
</reference>
<dbReference type="SMART" id="SM00232">
    <property type="entry name" value="JAB_MPN"/>
    <property type="match status" value="1"/>
</dbReference>
<dbReference type="GO" id="GO:0001732">
    <property type="term" value="P:formation of cytoplasmic translation initiation complex"/>
    <property type="evidence" value="ECO:0007669"/>
    <property type="project" value="UniProtKB-UniRule"/>
</dbReference>
<comment type="function">
    <text evidence="4">Component of the eukaryotic translation initiation factor 3 (eIF-3) complex, which is involved in protein synthesis of a specialized repertoire of mRNAs and, together with other initiation factors, stimulates binding of mRNA and methionyl-tRNAi to the 40S ribosome. The eIF-3 complex specifically targets and initiates translation of a subset of mRNAs involved in cell proliferation.</text>
</comment>
<gene>
    <name evidence="7" type="ORF">BDV98DRAFT_533143</name>
</gene>
<evidence type="ECO:0000256" key="2">
    <source>
        <dbReference type="ARBA" id="ARBA00022540"/>
    </source>
</evidence>
<keyword evidence="1 4" id="KW-0963">Cytoplasm</keyword>
<evidence type="ECO:0000256" key="1">
    <source>
        <dbReference type="ARBA" id="ARBA00022490"/>
    </source>
</evidence>
<proteinExistence type="inferred from homology"/>
<dbReference type="Pfam" id="PF13012">
    <property type="entry name" value="MitMem_reg"/>
    <property type="match status" value="1"/>
</dbReference>
<organism evidence="7 8">
    <name type="scientific">Pterulicium gracile</name>
    <dbReference type="NCBI Taxonomy" id="1884261"/>
    <lineage>
        <taxon>Eukaryota</taxon>
        <taxon>Fungi</taxon>
        <taxon>Dikarya</taxon>
        <taxon>Basidiomycota</taxon>
        <taxon>Agaricomycotina</taxon>
        <taxon>Agaricomycetes</taxon>
        <taxon>Agaricomycetidae</taxon>
        <taxon>Agaricales</taxon>
        <taxon>Pleurotineae</taxon>
        <taxon>Pterulaceae</taxon>
        <taxon>Pterulicium</taxon>
    </lineage>
</organism>
<feature type="region of interest" description="Disordered" evidence="5">
    <location>
        <begin position="1"/>
        <end position="22"/>
    </location>
</feature>
<keyword evidence="3 4" id="KW-0648">Protein biosynthesis</keyword>
<keyword evidence="2 4" id="KW-0396">Initiation factor</keyword>
<protein>
    <recommendedName>
        <fullName evidence="4">Eukaryotic translation initiation factor 3 subunit F</fullName>
        <shortName evidence="4">eIF3f</shortName>
    </recommendedName>
</protein>
<dbReference type="PROSITE" id="PS50249">
    <property type="entry name" value="MPN"/>
    <property type="match status" value="1"/>
</dbReference>
<dbReference type="GO" id="GO:0071541">
    <property type="term" value="C:eukaryotic translation initiation factor 3 complex, eIF3m"/>
    <property type="evidence" value="ECO:0007669"/>
    <property type="project" value="TreeGrafter"/>
</dbReference>
<dbReference type="GO" id="GO:0016282">
    <property type="term" value="C:eukaryotic 43S preinitiation complex"/>
    <property type="evidence" value="ECO:0007669"/>
    <property type="project" value="UniProtKB-UniRule"/>
</dbReference>
<comment type="similarity">
    <text evidence="4">Belongs to the eIF-3 subunit F family.</text>
</comment>
<sequence>MSTVPTTATVQDTSSHSITHHATPTKVTVHPVALFSILDHYLRRTNDQDRVIGTLLGTRTDSQVHVNSSFAVLHSETKELVAVDEDYLRTMYELHHKVNQKDVIVGWYSTGSNLNTNSALLQNFYTQEIAPHQAIHISLNTGLEEGQDAGVKAFVGSPVGVSSKPENCVFVPLPVELKFNESERSGIDLLTSTLSSPSSVATQPTADLEVLEQSIQSVSDMLDRVLTYVRSVLSGEVEGNQAVGRYLMDTLGAGADDLEKSGFNASLQDTLMVSYLANLVRSQAEVSSRLALATAAS</sequence>
<dbReference type="PANTHER" id="PTHR10540:SF6">
    <property type="entry name" value="EUKARYOTIC TRANSLATION INITIATION FACTOR 3 SUBUNIT F"/>
    <property type="match status" value="1"/>
</dbReference>
<dbReference type="Pfam" id="PF01398">
    <property type="entry name" value="JAB"/>
    <property type="match status" value="1"/>
</dbReference>
<evidence type="ECO:0000313" key="7">
    <source>
        <dbReference type="EMBL" id="TFK99163.1"/>
    </source>
</evidence>
<dbReference type="GO" id="GO:0008237">
    <property type="term" value="F:metallopeptidase activity"/>
    <property type="evidence" value="ECO:0007669"/>
    <property type="project" value="InterPro"/>
</dbReference>
<dbReference type="AlphaFoldDB" id="A0A5C3QLA5"/>
<dbReference type="EMBL" id="ML178835">
    <property type="protein sequence ID" value="TFK99163.1"/>
    <property type="molecule type" value="Genomic_DNA"/>
</dbReference>
<dbReference type="CDD" id="cd08064">
    <property type="entry name" value="MPN_eIF3f"/>
    <property type="match status" value="1"/>
</dbReference>
<dbReference type="Gene3D" id="3.40.140.10">
    <property type="entry name" value="Cytidine Deaminase, domain 2"/>
    <property type="match status" value="1"/>
</dbReference>
<feature type="domain" description="MPN" evidence="6">
    <location>
        <begin position="27"/>
        <end position="160"/>
    </location>
</feature>
<evidence type="ECO:0000256" key="3">
    <source>
        <dbReference type="ARBA" id="ARBA00022917"/>
    </source>
</evidence>
<dbReference type="InterPro" id="IPR027531">
    <property type="entry name" value="eIF3f"/>
</dbReference>
<dbReference type="InterPro" id="IPR024969">
    <property type="entry name" value="EIF3F/CSN6-like_C"/>
</dbReference>
<dbReference type="GO" id="GO:0033290">
    <property type="term" value="C:eukaryotic 48S preinitiation complex"/>
    <property type="evidence" value="ECO:0007669"/>
    <property type="project" value="UniProtKB-UniRule"/>
</dbReference>
<dbReference type="HAMAP" id="MF_03005">
    <property type="entry name" value="eIF3f"/>
    <property type="match status" value="1"/>
</dbReference>
<dbReference type="PANTHER" id="PTHR10540">
    <property type="entry name" value="EUKARYOTIC TRANSLATION INITIATION FACTOR 3 SUBUNIT F-RELATED"/>
    <property type="match status" value="1"/>
</dbReference>
<dbReference type="OrthoDB" id="25498at2759"/>